<dbReference type="PANTHER" id="PTHR43343:SF3">
    <property type="entry name" value="PROTEASE DO-LIKE 8, CHLOROPLASTIC"/>
    <property type="match status" value="1"/>
</dbReference>
<feature type="domain" description="PDZ" evidence="4">
    <location>
        <begin position="251"/>
        <end position="344"/>
    </location>
</feature>
<evidence type="ECO:0000256" key="2">
    <source>
        <dbReference type="ARBA" id="ARBA00022801"/>
    </source>
</evidence>
<organism evidence="5 6">
    <name type="scientific">Usitatibacter rugosus</name>
    <dbReference type="NCBI Taxonomy" id="2732067"/>
    <lineage>
        <taxon>Bacteria</taxon>
        <taxon>Pseudomonadati</taxon>
        <taxon>Pseudomonadota</taxon>
        <taxon>Betaproteobacteria</taxon>
        <taxon>Nitrosomonadales</taxon>
        <taxon>Usitatibacteraceae</taxon>
        <taxon>Usitatibacter</taxon>
    </lineage>
</organism>
<keyword evidence="6" id="KW-1185">Reference proteome</keyword>
<dbReference type="PROSITE" id="PS50106">
    <property type="entry name" value="PDZ"/>
    <property type="match status" value="1"/>
</dbReference>
<dbReference type="PANTHER" id="PTHR43343">
    <property type="entry name" value="PEPTIDASE S12"/>
    <property type="match status" value="1"/>
</dbReference>
<dbReference type="KEGG" id="uru:DSM104443_03047"/>
<evidence type="ECO:0000256" key="1">
    <source>
        <dbReference type="ARBA" id="ARBA00022670"/>
    </source>
</evidence>
<dbReference type="Pfam" id="PF13365">
    <property type="entry name" value="Trypsin_2"/>
    <property type="match status" value="1"/>
</dbReference>
<keyword evidence="1" id="KW-0645">Protease</keyword>
<evidence type="ECO:0000256" key="3">
    <source>
        <dbReference type="SAM" id="SignalP"/>
    </source>
</evidence>
<name>A0A6M4GZN1_9PROT</name>
<dbReference type="SUPFAM" id="SSF50156">
    <property type="entry name" value="PDZ domain-like"/>
    <property type="match status" value="1"/>
</dbReference>
<keyword evidence="2" id="KW-0378">Hydrolase</keyword>
<reference evidence="5 6" key="1">
    <citation type="submission" date="2020-04" db="EMBL/GenBank/DDBJ databases">
        <title>Usitatibacter rugosus gen. nov., sp. nov. and Usitatibacter palustris sp. nov., novel members of Usitatibacteraceae fam. nov. within the order Nitrosomonadales isolated from soil.</title>
        <authorList>
            <person name="Huber K.J."/>
            <person name="Neumann-Schaal M."/>
            <person name="Geppert A."/>
            <person name="Luckner M."/>
            <person name="Wanner G."/>
            <person name="Overmann J."/>
        </authorList>
    </citation>
    <scope>NUCLEOTIDE SEQUENCE [LARGE SCALE GENOMIC DNA]</scope>
    <source>
        <strain evidence="5 6">0125_3</strain>
    </source>
</reference>
<feature type="signal peptide" evidence="3">
    <location>
        <begin position="1"/>
        <end position="24"/>
    </location>
</feature>
<dbReference type="SMART" id="SM00228">
    <property type="entry name" value="PDZ"/>
    <property type="match status" value="1"/>
</dbReference>
<proteinExistence type="predicted"/>
<accession>A0A6M4GZN1</accession>
<dbReference type="EMBL" id="CP053069">
    <property type="protein sequence ID" value="QJR11964.1"/>
    <property type="molecule type" value="Genomic_DNA"/>
</dbReference>
<sequence length="358" mass="36633">MNPKKILLAAAAIAAVLTAAVPLAQTPREPAEPRAVATRGPLPGHEQAVVGLFEATAPSVAYITTEAVQRTSLFTSAIAQGAGSGFVWDTRGHIITNNHVVEGARKVLVALDAGSPIEATVIGVAPDYDLAVLKLKNVPKDLKPIPLGPSRELKIGQTVYAIGNPFGLSRTLTQGIVSALDRHLPTSDVREITGAIQTDAAINPGNSGGPLLDSAGRLMGVTTAIRGSSAQSSGVGLAIPSDLVNRIVPSLISRGKAPRPGIGIDAVDPALVARAGIVGVVVAGVNEGTPAASLGLKSVSKKGVPGDIITAVNGRPIESLQNFASEIDRAGIGSTVELTVERDDKPRKIKVKVVDLAL</sequence>
<dbReference type="GO" id="GO:0006508">
    <property type="term" value="P:proteolysis"/>
    <property type="evidence" value="ECO:0007669"/>
    <property type="project" value="UniProtKB-KW"/>
</dbReference>
<evidence type="ECO:0000313" key="5">
    <source>
        <dbReference type="EMBL" id="QJR11964.1"/>
    </source>
</evidence>
<feature type="chain" id="PRO_5026966427" description="PDZ domain-containing protein" evidence="3">
    <location>
        <begin position="25"/>
        <end position="358"/>
    </location>
</feature>
<dbReference type="PRINTS" id="PR00834">
    <property type="entry name" value="PROTEASES2C"/>
</dbReference>
<dbReference type="Gene3D" id="2.30.42.10">
    <property type="match status" value="1"/>
</dbReference>
<dbReference type="Proteomes" id="UP000501534">
    <property type="component" value="Chromosome"/>
</dbReference>
<dbReference type="Gene3D" id="2.40.10.120">
    <property type="match status" value="1"/>
</dbReference>
<dbReference type="InterPro" id="IPR051201">
    <property type="entry name" value="Chloro_Bact_Ser_Proteases"/>
</dbReference>
<evidence type="ECO:0000313" key="6">
    <source>
        <dbReference type="Proteomes" id="UP000501534"/>
    </source>
</evidence>
<dbReference type="InterPro" id="IPR001940">
    <property type="entry name" value="Peptidase_S1C"/>
</dbReference>
<evidence type="ECO:0000259" key="4">
    <source>
        <dbReference type="PROSITE" id="PS50106"/>
    </source>
</evidence>
<dbReference type="RefSeq" id="WP_212756724.1">
    <property type="nucleotide sequence ID" value="NZ_CP053069.1"/>
</dbReference>
<dbReference type="AlphaFoldDB" id="A0A6M4GZN1"/>
<dbReference type="GO" id="GO:0004252">
    <property type="term" value="F:serine-type endopeptidase activity"/>
    <property type="evidence" value="ECO:0007669"/>
    <property type="project" value="InterPro"/>
</dbReference>
<gene>
    <name evidence="5" type="ORF">DSM104443_03047</name>
</gene>
<keyword evidence="3" id="KW-0732">Signal</keyword>
<dbReference type="SUPFAM" id="SSF50494">
    <property type="entry name" value="Trypsin-like serine proteases"/>
    <property type="match status" value="1"/>
</dbReference>
<dbReference type="Pfam" id="PF13180">
    <property type="entry name" value="PDZ_2"/>
    <property type="match status" value="1"/>
</dbReference>
<dbReference type="InterPro" id="IPR009003">
    <property type="entry name" value="Peptidase_S1_PA"/>
</dbReference>
<protein>
    <recommendedName>
        <fullName evidence="4">PDZ domain-containing protein</fullName>
    </recommendedName>
</protein>
<dbReference type="InterPro" id="IPR001478">
    <property type="entry name" value="PDZ"/>
</dbReference>
<dbReference type="InterPro" id="IPR036034">
    <property type="entry name" value="PDZ_sf"/>
</dbReference>